<dbReference type="EMBL" id="CVQI01012224">
    <property type="protein sequence ID" value="CRK21603.1"/>
    <property type="molecule type" value="Genomic_DNA"/>
</dbReference>
<evidence type="ECO:0000313" key="3">
    <source>
        <dbReference type="EMBL" id="CRK21603.1"/>
    </source>
</evidence>
<dbReference type="PANTHER" id="PTHR31138">
    <property type="entry name" value="CHROMOSOME 19, WHOLE GENOME SHOTGUN SEQUENCE"/>
    <property type="match status" value="1"/>
</dbReference>
<feature type="compositionally biased region" description="Basic and acidic residues" evidence="1">
    <location>
        <begin position="501"/>
        <end position="525"/>
    </location>
</feature>
<feature type="compositionally biased region" description="Polar residues" evidence="1">
    <location>
        <begin position="399"/>
        <end position="409"/>
    </location>
</feature>
<feature type="region of interest" description="Disordered" evidence="1">
    <location>
        <begin position="398"/>
        <end position="434"/>
    </location>
</feature>
<dbReference type="InterPro" id="IPR045967">
    <property type="entry name" value="HAM1-like_N"/>
</dbReference>
<dbReference type="PANTHER" id="PTHR31138:SF1">
    <property type="entry name" value="PDZ DOMAIN-CONTAINING PROTEIN"/>
    <property type="match status" value="1"/>
</dbReference>
<dbReference type="Proteomes" id="UP000045706">
    <property type="component" value="Unassembled WGS sequence"/>
</dbReference>
<feature type="domain" description="HAM1-like N-terminal" evidence="2">
    <location>
        <begin position="366"/>
        <end position="589"/>
    </location>
</feature>
<evidence type="ECO:0000256" key="1">
    <source>
        <dbReference type="SAM" id="MobiDB-lite"/>
    </source>
</evidence>
<evidence type="ECO:0000259" key="2">
    <source>
        <dbReference type="Pfam" id="PF19343"/>
    </source>
</evidence>
<dbReference type="AlphaFoldDB" id="A0A0G4LHW2"/>
<reference evidence="4" key="1">
    <citation type="submission" date="2015-05" db="EMBL/GenBank/DDBJ databases">
        <authorList>
            <person name="Fogelqvist Johan"/>
        </authorList>
    </citation>
    <scope>NUCLEOTIDE SEQUENCE [LARGE SCALE GENOMIC DNA]</scope>
</reference>
<evidence type="ECO:0000313" key="4">
    <source>
        <dbReference type="Proteomes" id="UP000045706"/>
    </source>
</evidence>
<dbReference type="InterPro" id="IPR011009">
    <property type="entry name" value="Kinase-like_dom_sf"/>
</dbReference>
<feature type="compositionally biased region" description="Basic and acidic residues" evidence="1">
    <location>
        <begin position="413"/>
        <end position="434"/>
    </location>
</feature>
<protein>
    <recommendedName>
        <fullName evidence="2">HAM1-like N-terminal domain-containing protein</fullName>
    </recommendedName>
</protein>
<sequence>MAWLAAKTFVPVPRVYFFDSSANNDLGLEWVIMELIEGYTFANWIDDWADEDGIDQLTLTDDQMRLIGYQSNSYLLSLRARQFDKIGSLYCNWGTGEFYIGPMVHLDYFHGDRLQYEGLQRGPFSNISEYFKSLTDLTILEAHHMQEADRKQLLALTGAACWDVVGEGDPGFSKPPSVEGLQNRAHQINTELMPRLLAHVSNLPTFAGGVNNEAGPVDGWHTELMHPDLHSNNVLVTRSANGIPKIAAIIDWDWTLSEHITSPIMSANVNKPTDIKKKEADVNRKLQLYGIISAFQAGKVPSNDQIDVALNSFLNSKGIANPPEKLSPEGRALVADARNVVKNAQHLLLSKNQGNLLQDFIWQTEQTLGTLLITNGQFRKLLKDASVLLRDIAGDAATNAASQVRPSQEQLDDIDRPAEDNTWHDAPDFSKDNMRKQAQGLYKGDAKKDLKNVATAGNQAAHPTGSSDPNDLAQATARDQQQGTNSGVNAQAGVSNAKQTLQDKVDKNVNPETQEQIKKSKEEYRRKARDYLSKKVPENRRDQTIWRLKKMVLECQQHPDYSQAIETLLNLAEEYGSHSRAMAQGGSGTDSD</sequence>
<proteinExistence type="predicted"/>
<name>A0A0G4LHW2_VERLO</name>
<gene>
    <name evidence="3" type="ORF">BN1723_002734</name>
</gene>
<feature type="compositionally biased region" description="Polar residues" evidence="1">
    <location>
        <begin position="477"/>
        <end position="500"/>
    </location>
</feature>
<organism evidence="3 4">
    <name type="scientific">Verticillium longisporum</name>
    <name type="common">Verticillium dahliae var. longisporum</name>
    <dbReference type="NCBI Taxonomy" id="100787"/>
    <lineage>
        <taxon>Eukaryota</taxon>
        <taxon>Fungi</taxon>
        <taxon>Dikarya</taxon>
        <taxon>Ascomycota</taxon>
        <taxon>Pezizomycotina</taxon>
        <taxon>Sordariomycetes</taxon>
        <taxon>Hypocreomycetidae</taxon>
        <taxon>Glomerellales</taxon>
        <taxon>Plectosphaerellaceae</taxon>
        <taxon>Verticillium</taxon>
    </lineage>
</organism>
<dbReference type="SUPFAM" id="SSF56112">
    <property type="entry name" value="Protein kinase-like (PK-like)"/>
    <property type="match status" value="1"/>
</dbReference>
<feature type="region of interest" description="Disordered" evidence="1">
    <location>
        <begin position="456"/>
        <end position="525"/>
    </location>
</feature>
<dbReference type="Pfam" id="PF19343">
    <property type="entry name" value="HAM1_N"/>
    <property type="match status" value="1"/>
</dbReference>
<accession>A0A0G4LHW2</accession>